<evidence type="ECO:0000313" key="4">
    <source>
        <dbReference type="Proteomes" id="UP000281708"/>
    </source>
</evidence>
<evidence type="ECO:0000313" key="3">
    <source>
        <dbReference type="EMBL" id="RLV50501.1"/>
    </source>
</evidence>
<dbReference type="AlphaFoldDB" id="A0A3L8P5N8"/>
<dbReference type="EMBL" id="RDBE01000001">
    <property type="protein sequence ID" value="RLV50501.1"/>
    <property type="molecule type" value="Genomic_DNA"/>
</dbReference>
<keyword evidence="4" id="KW-1185">Reference proteome</keyword>
<gene>
    <name evidence="3" type="ORF">D9V37_00455</name>
</gene>
<keyword evidence="2" id="KW-0472">Membrane</keyword>
<dbReference type="Proteomes" id="UP000281708">
    <property type="component" value="Unassembled WGS sequence"/>
</dbReference>
<keyword evidence="2" id="KW-1133">Transmembrane helix</keyword>
<keyword evidence="2" id="KW-0812">Transmembrane</keyword>
<comment type="caution">
    <text evidence="3">The sequence shown here is derived from an EMBL/GenBank/DDBJ whole genome shotgun (WGS) entry which is preliminary data.</text>
</comment>
<protein>
    <submittedName>
        <fullName evidence="3">Uncharacterized protein</fullName>
    </submittedName>
</protein>
<feature type="region of interest" description="Disordered" evidence="1">
    <location>
        <begin position="35"/>
        <end position="75"/>
    </location>
</feature>
<name>A0A3L8P5N8_9ACTN</name>
<accession>A0A3L8P5N8</accession>
<feature type="transmembrane region" description="Helical" evidence="2">
    <location>
        <begin position="13"/>
        <end position="31"/>
    </location>
</feature>
<feature type="compositionally biased region" description="Basic and acidic residues" evidence="1">
    <location>
        <begin position="62"/>
        <end position="75"/>
    </location>
</feature>
<organism evidence="3 4">
    <name type="scientific">Nocardioides mangrovicus</name>
    <dbReference type="NCBI Taxonomy" id="2478913"/>
    <lineage>
        <taxon>Bacteria</taxon>
        <taxon>Bacillati</taxon>
        <taxon>Actinomycetota</taxon>
        <taxon>Actinomycetes</taxon>
        <taxon>Propionibacteriales</taxon>
        <taxon>Nocardioidaceae</taxon>
        <taxon>Nocardioides</taxon>
    </lineage>
</organism>
<evidence type="ECO:0000256" key="1">
    <source>
        <dbReference type="SAM" id="MobiDB-lite"/>
    </source>
</evidence>
<sequence length="75" mass="8464">MPGASTLGHVLRVLLYLLIIAAVIYAVFWSINRRNADPGSQSSAPDPRPRGPLGPDDDEDFLRELDRKRKHRPEE</sequence>
<reference evidence="3 4" key="1">
    <citation type="submission" date="2018-10" db="EMBL/GenBank/DDBJ databases">
        <title>Marmoricola sp. 4Q3S-7 whole genome shotgun sequence.</title>
        <authorList>
            <person name="Li F."/>
        </authorList>
    </citation>
    <scope>NUCLEOTIDE SEQUENCE [LARGE SCALE GENOMIC DNA]</scope>
    <source>
        <strain evidence="3 4">4Q3S-7</strain>
    </source>
</reference>
<evidence type="ECO:0000256" key="2">
    <source>
        <dbReference type="SAM" id="Phobius"/>
    </source>
</evidence>
<proteinExistence type="predicted"/>